<dbReference type="InterPro" id="IPR037528">
    <property type="entry name" value="ArgB"/>
</dbReference>
<organism evidence="11 12">
    <name type="scientific">Rhynchospora breviuscula</name>
    <dbReference type="NCBI Taxonomy" id="2022672"/>
    <lineage>
        <taxon>Eukaryota</taxon>
        <taxon>Viridiplantae</taxon>
        <taxon>Streptophyta</taxon>
        <taxon>Embryophyta</taxon>
        <taxon>Tracheophyta</taxon>
        <taxon>Spermatophyta</taxon>
        <taxon>Magnoliopsida</taxon>
        <taxon>Liliopsida</taxon>
        <taxon>Poales</taxon>
        <taxon>Cyperaceae</taxon>
        <taxon>Cyperoideae</taxon>
        <taxon>Rhynchosporeae</taxon>
        <taxon>Rhynchospora</taxon>
    </lineage>
</organism>
<dbReference type="Proteomes" id="UP001151287">
    <property type="component" value="Unassembled WGS sequence"/>
</dbReference>
<evidence type="ECO:0000256" key="9">
    <source>
        <dbReference type="SAM" id="MobiDB-lite"/>
    </source>
</evidence>
<evidence type="ECO:0000256" key="6">
    <source>
        <dbReference type="ARBA" id="ARBA00022741"/>
    </source>
</evidence>
<keyword evidence="4" id="KW-0028">Amino-acid biosynthesis</keyword>
<accession>A0A9P9Z915</accession>
<dbReference type="InterPro" id="IPR004662">
    <property type="entry name" value="AcgluKinase_fam"/>
</dbReference>
<evidence type="ECO:0000259" key="10">
    <source>
        <dbReference type="Pfam" id="PF00696"/>
    </source>
</evidence>
<name>A0A9P9Z915_9POAL</name>
<dbReference type="Gene3D" id="3.40.1160.10">
    <property type="entry name" value="Acetylglutamate kinase-like"/>
    <property type="match status" value="1"/>
</dbReference>
<sequence length="338" mass="35483">MSDDTDHPHDAPGGAEQHASARAWQAAQDKAATLAEALPWLERYHEKVIVVKYGGNAMTDETLKQAFAEDIVFLRYAGFHPVVVHGGGPQISAMLDRLGIESEFRGGLRVTTDEAMDVVRMVLVGQVQRELVGLLNQHGPLAVGLSGEDAGLLTARRTGTVVDGEEVDLGNVGEVDSVRPEAVLDLIEAGRIPVISGIAPDENGQVHNVNADTAAAAIAVALGAEKLLVLTDVEGLYRDWPNSPDVIGEIGPDELAELIPSLASGMVPKMEACLSAVRGGVPRSTVVDGREPHAVLLEIFTDEGVGTQVLPGVTTKLRTAIKPPSVKEAGGSGATKES</sequence>
<dbReference type="PANTHER" id="PTHR23342:SF0">
    <property type="entry name" value="N-ACETYLGLUTAMATE SYNTHASE, MITOCHONDRIAL"/>
    <property type="match status" value="1"/>
</dbReference>
<dbReference type="GO" id="GO:0005524">
    <property type="term" value="F:ATP binding"/>
    <property type="evidence" value="ECO:0007669"/>
    <property type="project" value="UniProtKB-KW"/>
</dbReference>
<feature type="domain" description="Aspartate/glutamate/uridylate kinase" evidence="10">
    <location>
        <begin position="47"/>
        <end position="287"/>
    </location>
</feature>
<comment type="caution">
    <text evidence="11">The sequence shown here is derived from an EMBL/GenBank/DDBJ whole genome shotgun (WGS) entry which is preliminary data.</text>
</comment>
<dbReference type="GO" id="GO:0003991">
    <property type="term" value="F:acetylglutamate kinase activity"/>
    <property type="evidence" value="ECO:0007669"/>
    <property type="project" value="UniProtKB-EC"/>
</dbReference>
<gene>
    <name evidence="11" type="ORF">LUZ63_020606</name>
</gene>
<proteinExistence type="inferred from homology"/>
<dbReference type="NCBIfam" id="TIGR00761">
    <property type="entry name" value="argB"/>
    <property type="match status" value="1"/>
</dbReference>
<comment type="pathway">
    <text evidence="1">Amino-acid biosynthesis; L-arginine biosynthesis; N(2)-acetyl-L-ornithine from L-glutamate: step 2/4.</text>
</comment>
<dbReference type="CDD" id="cd04250">
    <property type="entry name" value="AAK_NAGK-C"/>
    <property type="match status" value="1"/>
</dbReference>
<evidence type="ECO:0000256" key="7">
    <source>
        <dbReference type="ARBA" id="ARBA00022777"/>
    </source>
</evidence>
<dbReference type="InterPro" id="IPR001057">
    <property type="entry name" value="Glu/AcGlu_kinase"/>
</dbReference>
<evidence type="ECO:0000256" key="3">
    <source>
        <dbReference type="ARBA" id="ARBA00022571"/>
    </source>
</evidence>
<dbReference type="PIRSF" id="PIRSF000728">
    <property type="entry name" value="NAGK"/>
    <property type="match status" value="1"/>
</dbReference>
<dbReference type="Pfam" id="PF00696">
    <property type="entry name" value="AA_kinase"/>
    <property type="match status" value="1"/>
</dbReference>
<evidence type="ECO:0000256" key="8">
    <source>
        <dbReference type="ARBA" id="ARBA00022840"/>
    </source>
</evidence>
<evidence type="ECO:0000256" key="4">
    <source>
        <dbReference type="ARBA" id="ARBA00022605"/>
    </source>
</evidence>
<evidence type="ECO:0000313" key="12">
    <source>
        <dbReference type="Proteomes" id="UP001151287"/>
    </source>
</evidence>
<keyword evidence="7" id="KW-0418">Kinase</keyword>
<keyword evidence="6" id="KW-0547">Nucleotide-binding</keyword>
<dbReference type="AlphaFoldDB" id="A0A9P9Z915"/>
<dbReference type="FunFam" id="3.40.1160.10:FF:000004">
    <property type="entry name" value="Acetylglutamate kinase"/>
    <property type="match status" value="1"/>
</dbReference>
<keyword evidence="12" id="KW-1185">Reference proteome</keyword>
<feature type="region of interest" description="Disordered" evidence="9">
    <location>
        <begin position="1"/>
        <end position="23"/>
    </location>
</feature>
<evidence type="ECO:0000256" key="5">
    <source>
        <dbReference type="ARBA" id="ARBA00022679"/>
    </source>
</evidence>
<dbReference type="HAMAP" id="MF_00082">
    <property type="entry name" value="ArgB"/>
    <property type="match status" value="1"/>
</dbReference>
<feature type="compositionally biased region" description="Basic and acidic residues" evidence="9">
    <location>
        <begin position="1"/>
        <end position="10"/>
    </location>
</feature>
<dbReference type="OrthoDB" id="438291at2759"/>
<evidence type="ECO:0000313" key="11">
    <source>
        <dbReference type="EMBL" id="KAJ1684313.1"/>
    </source>
</evidence>
<keyword evidence="8" id="KW-0067">ATP-binding</keyword>
<keyword evidence="3" id="KW-0055">Arginine biosynthesis</keyword>
<evidence type="ECO:0000256" key="1">
    <source>
        <dbReference type="ARBA" id="ARBA00004828"/>
    </source>
</evidence>
<dbReference type="GO" id="GO:0006526">
    <property type="term" value="P:L-arginine biosynthetic process"/>
    <property type="evidence" value="ECO:0007669"/>
    <property type="project" value="UniProtKB-KW"/>
</dbReference>
<dbReference type="EMBL" id="JAMQYH010000041">
    <property type="protein sequence ID" value="KAJ1684313.1"/>
    <property type="molecule type" value="Genomic_DNA"/>
</dbReference>
<dbReference type="EC" id="2.7.2.8" evidence="2"/>
<dbReference type="GO" id="GO:0005737">
    <property type="term" value="C:cytoplasm"/>
    <property type="evidence" value="ECO:0007669"/>
    <property type="project" value="InterPro"/>
</dbReference>
<dbReference type="InterPro" id="IPR041727">
    <property type="entry name" value="NAGK-C"/>
</dbReference>
<dbReference type="SUPFAM" id="SSF53633">
    <property type="entry name" value="Carbamate kinase-like"/>
    <property type="match status" value="1"/>
</dbReference>
<evidence type="ECO:0000256" key="2">
    <source>
        <dbReference type="ARBA" id="ARBA00013065"/>
    </source>
</evidence>
<dbReference type="InterPro" id="IPR036393">
    <property type="entry name" value="AceGlu_kinase-like_sf"/>
</dbReference>
<reference evidence="11" key="1">
    <citation type="journal article" date="2022" name="Cell">
        <title>Repeat-based holocentromeres influence genome architecture and karyotype evolution.</title>
        <authorList>
            <person name="Hofstatter P.G."/>
            <person name="Thangavel G."/>
            <person name="Lux T."/>
            <person name="Neumann P."/>
            <person name="Vondrak T."/>
            <person name="Novak P."/>
            <person name="Zhang M."/>
            <person name="Costa L."/>
            <person name="Castellani M."/>
            <person name="Scott A."/>
            <person name="Toegelov H."/>
            <person name="Fuchs J."/>
            <person name="Mata-Sucre Y."/>
            <person name="Dias Y."/>
            <person name="Vanzela A.L.L."/>
            <person name="Huettel B."/>
            <person name="Almeida C.C.S."/>
            <person name="Simkova H."/>
            <person name="Souza G."/>
            <person name="Pedrosa-Harand A."/>
            <person name="Macas J."/>
            <person name="Mayer K.F.X."/>
            <person name="Houben A."/>
            <person name="Marques A."/>
        </authorList>
    </citation>
    <scope>NUCLEOTIDE SEQUENCE</scope>
    <source>
        <strain evidence="11">RhyBre1mFocal</strain>
    </source>
</reference>
<keyword evidence="5" id="KW-0808">Transferase</keyword>
<dbReference type="InterPro" id="IPR001048">
    <property type="entry name" value="Asp/Glu/Uridylate_kinase"/>
</dbReference>
<dbReference type="PRINTS" id="PR00474">
    <property type="entry name" value="GLU5KINASE"/>
</dbReference>
<protein>
    <recommendedName>
        <fullName evidence="2">acetylglutamate kinase</fullName>
        <ecNumber evidence="2">2.7.2.8</ecNumber>
    </recommendedName>
</protein>
<dbReference type="PANTHER" id="PTHR23342">
    <property type="entry name" value="N-ACETYLGLUTAMATE SYNTHASE"/>
    <property type="match status" value="1"/>
</dbReference>